<keyword evidence="1" id="KW-1133">Transmembrane helix</keyword>
<gene>
    <name evidence="2" type="ORF">DERF_014531</name>
</gene>
<keyword evidence="3" id="KW-1185">Reference proteome</keyword>
<evidence type="ECO:0000313" key="3">
    <source>
        <dbReference type="Proteomes" id="UP000790347"/>
    </source>
</evidence>
<feature type="transmembrane region" description="Helical" evidence="1">
    <location>
        <begin position="7"/>
        <end position="25"/>
    </location>
</feature>
<organism evidence="2 3">
    <name type="scientific">Dermatophagoides farinae</name>
    <name type="common">American house dust mite</name>
    <dbReference type="NCBI Taxonomy" id="6954"/>
    <lineage>
        <taxon>Eukaryota</taxon>
        <taxon>Metazoa</taxon>
        <taxon>Ecdysozoa</taxon>
        <taxon>Arthropoda</taxon>
        <taxon>Chelicerata</taxon>
        <taxon>Arachnida</taxon>
        <taxon>Acari</taxon>
        <taxon>Acariformes</taxon>
        <taxon>Sarcoptiformes</taxon>
        <taxon>Astigmata</taxon>
        <taxon>Psoroptidia</taxon>
        <taxon>Analgoidea</taxon>
        <taxon>Pyroglyphidae</taxon>
        <taxon>Dermatophagoidinae</taxon>
        <taxon>Dermatophagoides</taxon>
    </lineage>
</organism>
<reference evidence="2" key="2">
    <citation type="journal article" date="2022" name="Res Sq">
        <title>Comparative Genomics Reveals Insights into the Divergent Evolution of Astigmatic Mites and Household Pest Adaptations.</title>
        <authorList>
            <person name="Xiong Q."/>
            <person name="Wan A.T.-Y."/>
            <person name="Liu X.-Y."/>
            <person name="Fung C.S.-H."/>
            <person name="Xiao X."/>
            <person name="Malainual N."/>
            <person name="Hou J."/>
            <person name="Wang L."/>
            <person name="Wang M."/>
            <person name="Yang K."/>
            <person name="Cui Y."/>
            <person name="Leung E."/>
            <person name="Nong W."/>
            <person name="Shin S.-K."/>
            <person name="Au S."/>
            <person name="Jeong K.Y."/>
            <person name="Chew F.T."/>
            <person name="Hui J."/>
            <person name="Leung T.F."/>
            <person name="Tungtrongchitr A."/>
            <person name="Zhong N."/>
            <person name="Liu Z."/>
            <person name="Tsui S."/>
        </authorList>
    </citation>
    <scope>NUCLEOTIDE SEQUENCE</scope>
    <source>
        <strain evidence="2">Derf</strain>
        <tissue evidence="2">Whole organism</tissue>
    </source>
</reference>
<evidence type="ECO:0000256" key="1">
    <source>
        <dbReference type="SAM" id="Phobius"/>
    </source>
</evidence>
<accession>A0A922HIF8</accession>
<name>A0A922HIF8_DERFA</name>
<reference evidence="2" key="1">
    <citation type="submission" date="2013-05" db="EMBL/GenBank/DDBJ databases">
        <authorList>
            <person name="Yim A.K.Y."/>
            <person name="Chan T.F."/>
            <person name="Ji K.M."/>
            <person name="Liu X.Y."/>
            <person name="Zhou J.W."/>
            <person name="Li R.Q."/>
            <person name="Yang K.Y."/>
            <person name="Li J."/>
            <person name="Li M."/>
            <person name="Law P.T.W."/>
            <person name="Wu Y.L."/>
            <person name="Cai Z.L."/>
            <person name="Qin H."/>
            <person name="Bao Y."/>
            <person name="Leung R.K.K."/>
            <person name="Ng P.K.S."/>
            <person name="Zou J."/>
            <person name="Zhong X.J."/>
            <person name="Ran P.X."/>
            <person name="Zhong N.S."/>
            <person name="Liu Z.G."/>
            <person name="Tsui S.K.W."/>
        </authorList>
    </citation>
    <scope>NUCLEOTIDE SEQUENCE</scope>
    <source>
        <strain evidence="2">Derf</strain>
        <tissue evidence="2">Whole organism</tissue>
    </source>
</reference>
<keyword evidence="1" id="KW-0812">Transmembrane</keyword>
<protein>
    <submittedName>
        <fullName evidence="2">Uncharacterized protein</fullName>
    </submittedName>
</protein>
<dbReference type="Proteomes" id="UP000790347">
    <property type="component" value="Unassembled WGS sequence"/>
</dbReference>
<dbReference type="EMBL" id="ASGP02000008">
    <property type="protein sequence ID" value="KAH9493803.1"/>
    <property type="molecule type" value="Genomic_DNA"/>
</dbReference>
<proteinExistence type="predicted"/>
<comment type="caution">
    <text evidence="2">The sequence shown here is derived from an EMBL/GenBank/DDBJ whole genome shotgun (WGS) entry which is preliminary data.</text>
</comment>
<evidence type="ECO:0000313" key="2">
    <source>
        <dbReference type="EMBL" id="KAH9493803.1"/>
    </source>
</evidence>
<keyword evidence="1" id="KW-0472">Membrane</keyword>
<sequence length="209" mass="24788">MEKFQSLLVIWLITQFVLTIFYGWIHQAGIIRSLLYLQNVHHNELIADHMTVADNVQIRLVFMRMYLPPRHLLLIPHSHGKNIQINDYSIEPIQPSLRRIFDQTTETSTTTMMKIFLIMPSCYDEMLNKMIIDEQFERLNVTNQQQQIEIELLQSEFPNFSAEDLDQCLLINNNNNNKDDDSDSTMLKWTNRIWKTFGMSIWLIKVVNQ</sequence>
<dbReference type="AlphaFoldDB" id="A0A922HIF8"/>